<organism evidence="1 2">
    <name type="scientific">Hoeflea prorocentri</name>
    <dbReference type="NCBI Taxonomy" id="1922333"/>
    <lineage>
        <taxon>Bacteria</taxon>
        <taxon>Pseudomonadati</taxon>
        <taxon>Pseudomonadota</taxon>
        <taxon>Alphaproteobacteria</taxon>
        <taxon>Hyphomicrobiales</taxon>
        <taxon>Rhizobiaceae</taxon>
        <taxon>Hoeflea</taxon>
    </lineage>
</organism>
<accession>A0A9X3ZIM1</accession>
<evidence type="ECO:0000313" key="1">
    <source>
        <dbReference type="EMBL" id="MDA5399670.1"/>
    </source>
</evidence>
<keyword evidence="2" id="KW-1185">Reference proteome</keyword>
<evidence type="ECO:0000313" key="2">
    <source>
        <dbReference type="Proteomes" id="UP001151234"/>
    </source>
</evidence>
<reference evidence="1" key="1">
    <citation type="submission" date="2022-11" db="EMBL/GenBank/DDBJ databases">
        <title>Draft genome sequence of Hoeflea poritis E7-10 and Hoeflea prorocentri PM5-8, separated from scleractinian coral Porites lutea and marine dinoflagellate.</title>
        <authorList>
            <person name="Zhang G."/>
            <person name="Wei Q."/>
            <person name="Cai L."/>
        </authorList>
    </citation>
    <scope>NUCLEOTIDE SEQUENCE</scope>
    <source>
        <strain evidence="1">PM5-8</strain>
    </source>
</reference>
<sequence length="40" mass="4406">MPKWLAASVEVLTVEEPTVGIDVKSKAYLRELADDAPLFC</sequence>
<dbReference type="RefSeq" id="WP_267991094.1">
    <property type="nucleotide sequence ID" value="NZ_JAPJZI010000001.1"/>
</dbReference>
<dbReference type="EMBL" id="JAPJZI010000001">
    <property type="protein sequence ID" value="MDA5399670.1"/>
    <property type="molecule type" value="Genomic_DNA"/>
</dbReference>
<name>A0A9X3ZIM1_9HYPH</name>
<gene>
    <name evidence="1" type="ORF">OQ273_13885</name>
</gene>
<proteinExistence type="predicted"/>
<protein>
    <submittedName>
        <fullName evidence="1">Uncharacterized protein</fullName>
    </submittedName>
</protein>
<comment type="caution">
    <text evidence="1">The sequence shown here is derived from an EMBL/GenBank/DDBJ whole genome shotgun (WGS) entry which is preliminary data.</text>
</comment>
<dbReference type="Proteomes" id="UP001151234">
    <property type="component" value="Unassembled WGS sequence"/>
</dbReference>
<dbReference type="AlphaFoldDB" id="A0A9X3ZIM1"/>